<keyword evidence="3" id="KW-1185">Reference proteome</keyword>
<evidence type="ECO:0000313" key="2">
    <source>
        <dbReference type="EMBL" id="CAK0899812.1"/>
    </source>
</evidence>
<accession>A0ABN9XJI5</accession>
<feature type="region of interest" description="Disordered" evidence="1">
    <location>
        <begin position="771"/>
        <end position="805"/>
    </location>
</feature>
<proteinExistence type="predicted"/>
<organism evidence="2 3">
    <name type="scientific">Prorocentrum cordatum</name>
    <dbReference type="NCBI Taxonomy" id="2364126"/>
    <lineage>
        <taxon>Eukaryota</taxon>
        <taxon>Sar</taxon>
        <taxon>Alveolata</taxon>
        <taxon>Dinophyceae</taxon>
        <taxon>Prorocentrales</taxon>
        <taxon>Prorocentraceae</taxon>
        <taxon>Prorocentrum</taxon>
    </lineage>
</organism>
<evidence type="ECO:0000256" key="1">
    <source>
        <dbReference type="SAM" id="MobiDB-lite"/>
    </source>
</evidence>
<comment type="caution">
    <text evidence="2">The sequence shown here is derived from an EMBL/GenBank/DDBJ whole genome shotgun (WGS) entry which is preliminary data.</text>
</comment>
<protein>
    <submittedName>
        <fullName evidence="2">Uncharacterized protein</fullName>
    </submittedName>
</protein>
<gene>
    <name evidence="2" type="ORF">PCOR1329_LOCUS77247</name>
</gene>
<name>A0ABN9XJI5_9DINO</name>
<dbReference type="Proteomes" id="UP001189429">
    <property type="component" value="Unassembled WGS sequence"/>
</dbReference>
<reference evidence="2" key="1">
    <citation type="submission" date="2023-10" db="EMBL/GenBank/DDBJ databases">
        <authorList>
            <person name="Chen Y."/>
            <person name="Shah S."/>
            <person name="Dougan E. K."/>
            <person name="Thang M."/>
            <person name="Chan C."/>
        </authorList>
    </citation>
    <scope>NUCLEOTIDE SEQUENCE [LARGE SCALE GENOMIC DNA]</scope>
</reference>
<dbReference type="EMBL" id="CAUYUJ010020671">
    <property type="protein sequence ID" value="CAK0899812.1"/>
    <property type="molecule type" value="Genomic_DNA"/>
</dbReference>
<sequence>MTDLKEAVVEAERALRKLRGRILAERAGAGHEETMAAIECAQDAFRKRFDRPRAAGRKRLPAKRLSTLARSVKHQKRMRKVAETALRKERADKMGNRIQSIWYVRAAMADPTVPARTLESFFRDFPAQETKNISTFSISRVRDAIAEIIKKLNRRRIELAMASMPAGWHARETHPVFIRHIHDEACMRMNSFMKDEDERYNLHAPVVRARSSKVQNDVVSVHFQDSALEHFVELKPLARKSAKTNATSLICVLSDVVSALWPGVRNPHGGRLRLIHVVMGDGISTNASAVRRVWRFMKESGLPMRYSLVVWRCASHVANLVVMTAICGRVVSRPVGRDRLCDTCSKFYKYLLADYQEEFAFHLRRYVVDNFRLVPFPEHHDALRGRAQARLLQQLYGKRALPDKLLDFFNGRLGSLEHVGPHTSDMKALQSEAYALIQKYCFKVEDNPVVTRFFFLFADAEFGFLRFSMLNVPVGVLSTGCVVPRQDSQERLKFLRELLADPDCQKHLHKVALCLRVALYATCLTAQSADLEGRPPLVARLGDGEVQAKTTQDLAEMLPLLGSDPELDVADAVKALLTTQTHIHIRFSSFNGYPSRLWKLCRKYNPVSYSSAIEDAVSHPVVKSWLAAQRAIEASTKSATSRARPLGDAVCDEIVSAKTHVAVAAGVALPEMGAPAEDEITALQAVGKVIVAQMKRSPEPQSACGLVAAAPPAFQKDDIIVLSVKKYKETYNGKKAKVLLTNTRQVKVELVDGKEVKWFSKECCKAIVPAGGAPEAAGKRPQPDGQAEGAKAKAPKLAGDSASADSQTLVRDMFGMLNQS</sequence>
<evidence type="ECO:0000313" key="3">
    <source>
        <dbReference type="Proteomes" id="UP001189429"/>
    </source>
</evidence>